<keyword evidence="5" id="KW-1185">Reference proteome</keyword>
<accession>A0ABQ6P9D5</accession>
<evidence type="ECO:0000313" key="4">
    <source>
        <dbReference type="EMBL" id="GMM61396.1"/>
    </source>
</evidence>
<dbReference type="Gene3D" id="2.120.10.30">
    <property type="entry name" value="TolB, C-terminal domain"/>
    <property type="match status" value="1"/>
</dbReference>
<dbReference type="InterPro" id="IPR011042">
    <property type="entry name" value="6-blade_b-propeller_TolB-like"/>
</dbReference>
<feature type="transmembrane region" description="Helical" evidence="2">
    <location>
        <begin position="21"/>
        <end position="39"/>
    </location>
</feature>
<keyword evidence="2" id="KW-1133">Transmembrane helix</keyword>
<dbReference type="Pfam" id="PF22807">
    <property type="entry name" value="TrAA12"/>
    <property type="match status" value="2"/>
</dbReference>
<dbReference type="SUPFAM" id="SSF50952">
    <property type="entry name" value="Soluble quinoprotein glucose dehydrogenase"/>
    <property type="match status" value="1"/>
</dbReference>
<keyword evidence="2" id="KW-0472">Membrane</keyword>
<dbReference type="PANTHER" id="PTHR19328:SF55">
    <property type="entry name" value="BLR6566 PROTEIN"/>
    <property type="match status" value="1"/>
</dbReference>
<dbReference type="InterPro" id="IPR054539">
    <property type="entry name" value="Beta-prop_PDH"/>
</dbReference>
<organism evidence="4 5">
    <name type="scientific">Novosphingobium pituita</name>
    <dbReference type="NCBI Taxonomy" id="3056842"/>
    <lineage>
        <taxon>Bacteria</taxon>
        <taxon>Pseudomonadati</taxon>
        <taxon>Pseudomonadota</taxon>
        <taxon>Alphaproteobacteria</taxon>
        <taxon>Sphingomonadales</taxon>
        <taxon>Sphingomonadaceae</taxon>
        <taxon>Novosphingobium</taxon>
    </lineage>
</organism>
<sequence length="500" mass="53451">MQGSPGALTVRAIMSTLKKSLIAIGLLVIAAVAFLAWSFRGPAGVYTTDETSGPHPKLAEPSAQTIPTVGIAKPVGWQPGEAPQATQGLVVTRFAEGLDHPRTMTVLPNGDVLTAQTNAPAGDRAGGGVVGFVAGLLFNQAGAGGPSPNTIVLLRDGVGKGTATQRFVMENPALDSPFGMVWRAGRLYVANHNGVVSWPFEPGQTSLRGTPTKLMDLPPAGMHWARNLALSPDGNRLYISVGSASNIADDGIEAERDRASIFEYDFVKHSVRQFAGGMRNPNGMDFNPHTGELWAVVNERDMLGPDLVPDYLSNVPLGAQYGWPWVYWKKNIDWRVQAPMPEYLMEYVRKPEYGLGAHVAPLGLAFARGGNIMGTRFADGAFVARHGSWNRRPLAGYDVVFVRFDDHGNVLPAPPAPVLTGFLTKDGKAHGRPTWVAFAKDGALLVSDDVGGVIWRVTAPGAQPAPAIVQIPDHVPPPQPPMGKMRIQENPDSVLNKPKG</sequence>
<evidence type="ECO:0000313" key="5">
    <source>
        <dbReference type="Proteomes" id="UP001187221"/>
    </source>
</evidence>
<dbReference type="EMBL" id="BTFW01000001">
    <property type="protein sequence ID" value="GMM61396.1"/>
    <property type="molecule type" value="Genomic_DNA"/>
</dbReference>
<feature type="domain" description="Pyrroloquinoline quinone-dependent pyranose dehydrogenase beta-propeller" evidence="3">
    <location>
        <begin position="348"/>
        <end position="458"/>
    </location>
</feature>
<evidence type="ECO:0000259" key="3">
    <source>
        <dbReference type="Pfam" id="PF22807"/>
    </source>
</evidence>
<protein>
    <submittedName>
        <fullName evidence="4">Sorbosone dehydrogenase family protein</fullName>
    </submittedName>
</protein>
<reference evidence="4 5" key="1">
    <citation type="submission" date="2023-06" db="EMBL/GenBank/DDBJ databases">
        <title>Draft genome sequence of Novosphingobium sp. strain IK01.</title>
        <authorList>
            <person name="Hatamoto M."/>
            <person name="Ikarashi T."/>
            <person name="Yamaguchi T."/>
        </authorList>
    </citation>
    <scope>NUCLEOTIDE SEQUENCE [LARGE SCALE GENOMIC DNA]</scope>
    <source>
        <strain evidence="4 5">IK01</strain>
    </source>
</reference>
<dbReference type="InterPro" id="IPR011041">
    <property type="entry name" value="Quinoprot_gluc/sorb_DH_b-prop"/>
</dbReference>
<gene>
    <name evidence="4" type="ORF">NUTIK01_21730</name>
</gene>
<feature type="domain" description="Pyrroloquinoline quinone-dependent pyranose dehydrogenase beta-propeller" evidence="3">
    <location>
        <begin position="182"/>
        <end position="303"/>
    </location>
</feature>
<feature type="region of interest" description="Disordered" evidence="1">
    <location>
        <begin position="478"/>
        <end position="500"/>
    </location>
</feature>
<name>A0ABQ6P9D5_9SPHN</name>
<dbReference type="Proteomes" id="UP001187221">
    <property type="component" value="Unassembled WGS sequence"/>
</dbReference>
<keyword evidence="2" id="KW-0812">Transmembrane</keyword>
<proteinExistence type="predicted"/>
<evidence type="ECO:0000256" key="2">
    <source>
        <dbReference type="SAM" id="Phobius"/>
    </source>
</evidence>
<comment type="caution">
    <text evidence="4">The sequence shown here is derived from an EMBL/GenBank/DDBJ whole genome shotgun (WGS) entry which is preliminary data.</text>
</comment>
<dbReference type="PANTHER" id="PTHR19328">
    <property type="entry name" value="HEDGEHOG-INTERACTING PROTEIN"/>
    <property type="match status" value="1"/>
</dbReference>
<evidence type="ECO:0000256" key="1">
    <source>
        <dbReference type="SAM" id="MobiDB-lite"/>
    </source>
</evidence>